<evidence type="ECO:0000256" key="3">
    <source>
        <dbReference type="ARBA" id="ARBA00022517"/>
    </source>
</evidence>
<protein>
    <recommendedName>
        <fullName evidence="9">RNA 3'-terminal phosphate cyclase-like protein</fullName>
    </recommendedName>
</protein>
<dbReference type="InterPro" id="IPR023797">
    <property type="entry name" value="RNA3'_phos_cyclase_dom"/>
</dbReference>
<organism evidence="7 8">
    <name type="scientific">Meganyctiphanes norvegica</name>
    <name type="common">Northern krill</name>
    <name type="synonym">Thysanopoda norvegica</name>
    <dbReference type="NCBI Taxonomy" id="48144"/>
    <lineage>
        <taxon>Eukaryota</taxon>
        <taxon>Metazoa</taxon>
        <taxon>Ecdysozoa</taxon>
        <taxon>Arthropoda</taxon>
        <taxon>Crustacea</taxon>
        <taxon>Multicrustacea</taxon>
        <taxon>Malacostraca</taxon>
        <taxon>Eumalacostraca</taxon>
        <taxon>Eucarida</taxon>
        <taxon>Euphausiacea</taxon>
        <taxon>Euphausiidae</taxon>
        <taxon>Meganyctiphanes</taxon>
    </lineage>
</organism>
<dbReference type="EMBL" id="CAXKWB010006084">
    <property type="protein sequence ID" value="CAL4081304.1"/>
    <property type="molecule type" value="Genomic_DNA"/>
</dbReference>
<feature type="non-terminal residue" evidence="7">
    <location>
        <position position="374"/>
    </location>
</feature>
<dbReference type="AlphaFoldDB" id="A0AAV2QEE7"/>
<evidence type="ECO:0000259" key="6">
    <source>
        <dbReference type="Pfam" id="PF05189"/>
    </source>
</evidence>
<dbReference type="Proteomes" id="UP001497623">
    <property type="component" value="Unassembled WGS sequence"/>
</dbReference>
<evidence type="ECO:0000259" key="5">
    <source>
        <dbReference type="Pfam" id="PF01137"/>
    </source>
</evidence>
<dbReference type="PANTHER" id="PTHR11096">
    <property type="entry name" value="RNA 3' TERMINAL PHOSPHATE CYCLASE"/>
    <property type="match status" value="1"/>
</dbReference>
<comment type="subcellular location">
    <subcellularLocation>
        <location evidence="1">Nucleus</location>
        <location evidence="1">Nucleolus</location>
    </subcellularLocation>
</comment>
<name>A0AAV2QEE7_MEGNR</name>
<dbReference type="SUPFAM" id="SSF55205">
    <property type="entry name" value="EPT/RTPC-like"/>
    <property type="match status" value="1"/>
</dbReference>
<sequence>MTASLYVRLSPQTCHMSKSVVREPIKTTPNPGHTDLPYLLEHEASFIRLLDQVSNGSRIEVSETGTAIVYRPGILTGGHIEHTCPLQRSIGYFLEPLFMLGPFCKKPLNVTFKGLTNNEVDPSIDMIQSSLIPVLKKFLVVEEGLSLKINKRGLPPKGGGVVHFTCPVRRNLKAFQWVESGKIKKIRGTTYTSRVAPTVGNRMMEAAKGEFLKYLTDVYFTVDNSKGASPGFGMCCVAESNNGTFLTAEAMSNPAGEGKDTKLPEDVGREAAWRMLEEICRGGCVDSLSQPLVLLYMALAPKDICKVVLGPLTPYTMHFLRHLRDIFQVRFKIDEAKDPSIDTDDEEVTFKTGAGKLLLTCVGTGYSNISKGQT</sequence>
<dbReference type="NCBIfam" id="TIGR03400">
    <property type="entry name" value="18S_RNA_Rcl1p"/>
    <property type="match status" value="1"/>
</dbReference>
<dbReference type="PANTHER" id="PTHR11096:SF1">
    <property type="entry name" value="RNA 3'-TERMINAL PHOSPHATE CYCLASE-LIKE PROTEIN"/>
    <property type="match status" value="1"/>
</dbReference>
<comment type="caution">
    <text evidence="7">The sequence shown here is derived from an EMBL/GenBank/DDBJ whole genome shotgun (WGS) entry which is preliminary data.</text>
</comment>
<comment type="similarity">
    <text evidence="2">Belongs to the RNA 3'-terminal cyclase family. Type 2 subfamily.</text>
</comment>
<feature type="domain" description="RNA 3'-terminal phosphate cyclase insert" evidence="6">
    <location>
        <begin position="179"/>
        <end position="279"/>
    </location>
</feature>
<gene>
    <name evidence="7" type="ORF">MNOR_LOCUS11527</name>
</gene>
<dbReference type="GO" id="GO:0005730">
    <property type="term" value="C:nucleolus"/>
    <property type="evidence" value="ECO:0007669"/>
    <property type="project" value="UniProtKB-SubCell"/>
</dbReference>
<dbReference type="Gene3D" id="3.30.360.20">
    <property type="entry name" value="RNA 3'-terminal phosphate cyclase, insert domain"/>
    <property type="match status" value="1"/>
</dbReference>
<dbReference type="InterPro" id="IPR037136">
    <property type="entry name" value="RNA3'_phos_cyclase_dom_sf"/>
</dbReference>
<dbReference type="InterPro" id="IPR016443">
    <property type="entry name" value="RNA3'_term_phos_cyc_type_2"/>
</dbReference>
<dbReference type="InterPro" id="IPR013791">
    <property type="entry name" value="RNA3'-term_phos_cycl_insert"/>
</dbReference>
<proteinExistence type="inferred from homology"/>
<evidence type="ECO:0000256" key="4">
    <source>
        <dbReference type="ARBA" id="ARBA00023242"/>
    </source>
</evidence>
<evidence type="ECO:0000313" key="8">
    <source>
        <dbReference type="Proteomes" id="UP001497623"/>
    </source>
</evidence>
<dbReference type="InterPro" id="IPR013792">
    <property type="entry name" value="RNA3'P_cycl/enolpyr_Trfase_a/b"/>
</dbReference>
<accession>A0AAV2QEE7</accession>
<dbReference type="InterPro" id="IPR036553">
    <property type="entry name" value="RPTC_insert"/>
</dbReference>
<evidence type="ECO:0000313" key="7">
    <source>
        <dbReference type="EMBL" id="CAL4081304.1"/>
    </source>
</evidence>
<keyword evidence="8" id="KW-1185">Reference proteome</keyword>
<feature type="domain" description="RNA 3'-terminal phosphate cyclase" evidence="5">
    <location>
        <begin position="37"/>
        <end position="333"/>
    </location>
</feature>
<dbReference type="InterPro" id="IPR020719">
    <property type="entry name" value="RNA3'_term_phos_cycl-like_CS"/>
</dbReference>
<dbReference type="Pfam" id="PF05189">
    <property type="entry name" value="RTC_insert"/>
    <property type="match status" value="1"/>
</dbReference>
<evidence type="ECO:0000256" key="2">
    <source>
        <dbReference type="ARBA" id="ARBA00007089"/>
    </source>
</evidence>
<evidence type="ECO:0008006" key="9">
    <source>
        <dbReference type="Google" id="ProtNLM"/>
    </source>
</evidence>
<dbReference type="GO" id="GO:0004521">
    <property type="term" value="F:RNA endonuclease activity"/>
    <property type="evidence" value="ECO:0007669"/>
    <property type="project" value="TreeGrafter"/>
</dbReference>
<evidence type="ECO:0000256" key="1">
    <source>
        <dbReference type="ARBA" id="ARBA00004604"/>
    </source>
</evidence>
<dbReference type="Pfam" id="PF01137">
    <property type="entry name" value="RTC"/>
    <property type="match status" value="1"/>
</dbReference>
<dbReference type="GO" id="GO:0000479">
    <property type="term" value="P:endonucleolytic cleavage of tricistronic rRNA transcript (SSU-rRNA, 5.8S rRNA, LSU-rRNA)"/>
    <property type="evidence" value="ECO:0007669"/>
    <property type="project" value="TreeGrafter"/>
</dbReference>
<keyword evidence="3" id="KW-0690">Ribosome biogenesis</keyword>
<dbReference type="Gene3D" id="3.65.10.20">
    <property type="entry name" value="RNA 3'-terminal phosphate cyclase domain"/>
    <property type="match status" value="1"/>
</dbReference>
<dbReference type="PROSITE" id="PS01287">
    <property type="entry name" value="RTC"/>
    <property type="match status" value="1"/>
</dbReference>
<keyword evidence="4" id="KW-0539">Nucleus</keyword>
<dbReference type="InterPro" id="IPR000228">
    <property type="entry name" value="RNA3'_term_phos_cyc"/>
</dbReference>
<reference evidence="7 8" key="1">
    <citation type="submission" date="2024-05" db="EMBL/GenBank/DDBJ databases">
        <authorList>
            <person name="Wallberg A."/>
        </authorList>
    </citation>
    <scope>NUCLEOTIDE SEQUENCE [LARGE SCALE GENOMIC DNA]</scope>
</reference>